<dbReference type="Pfam" id="PF13449">
    <property type="entry name" value="Phytase-like"/>
    <property type="match status" value="1"/>
</dbReference>
<reference evidence="3 4" key="1">
    <citation type="submission" date="2016-10" db="EMBL/GenBank/DDBJ databases">
        <authorList>
            <person name="de Groot N.N."/>
        </authorList>
    </citation>
    <scope>NUCLEOTIDE SEQUENCE [LARGE SCALE GENOMIC DNA]</scope>
    <source>
        <strain evidence="3 4">CGMCC 1.12333</strain>
    </source>
</reference>
<evidence type="ECO:0000313" key="3">
    <source>
        <dbReference type="EMBL" id="SFU76611.1"/>
    </source>
</evidence>
<sequence length="368" mass="41449">MKKAVLAILFASIITSCATTNRIAKDAEVSLKFLDEHVIPGDLMVNNTKVGGLSNIDYDAESNTYYFIVDVPKQARFYQASIPISNQKIDTIVFKQTTFIDTEAPFFKAHTLDPESIRFLPQEKEFVITSEGSINYEKDPSIFEVNMDGSFKDAFEIPSYFKATGEQKPRHNGVFEGLAASTDQKGFWVATELPLTKDGAKPKLFPTRSYARITYYDKDSKKATKQFAYKLDGISKIPWKYFAVNGITELLEYKKDHFLVLERAYSAGHGSHGNTVKIFEVDASQATNTVNEENLKKVDYTPASKKLLFDFKSVKNELTDKVIDNIEGMCFGPVLPNGKQSLLLVSDNNFNSFADQLTQVFLFEIDIQ</sequence>
<feature type="chain" id="PRO_5011459778" evidence="1">
    <location>
        <begin position="19"/>
        <end position="368"/>
    </location>
</feature>
<evidence type="ECO:0000256" key="1">
    <source>
        <dbReference type="SAM" id="SignalP"/>
    </source>
</evidence>
<proteinExistence type="predicted"/>
<evidence type="ECO:0000259" key="2">
    <source>
        <dbReference type="Pfam" id="PF13449"/>
    </source>
</evidence>
<keyword evidence="4" id="KW-1185">Reference proteome</keyword>
<feature type="domain" description="Phytase-like" evidence="2">
    <location>
        <begin position="48"/>
        <end position="350"/>
    </location>
</feature>
<name>A0A1I7IUN6_9FLAO</name>
<organism evidence="3 4">
    <name type="scientific">Pustulibacterium marinum</name>
    <dbReference type="NCBI Taxonomy" id="1224947"/>
    <lineage>
        <taxon>Bacteria</taxon>
        <taxon>Pseudomonadati</taxon>
        <taxon>Bacteroidota</taxon>
        <taxon>Flavobacteriia</taxon>
        <taxon>Flavobacteriales</taxon>
        <taxon>Flavobacteriaceae</taxon>
        <taxon>Pustulibacterium</taxon>
    </lineage>
</organism>
<keyword evidence="1" id="KW-0732">Signal</keyword>
<dbReference type="AlphaFoldDB" id="A0A1I7IUN6"/>
<evidence type="ECO:0000313" key="4">
    <source>
        <dbReference type="Proteomes" id="UP000199138"/>
    </source>
</evidence>
<dbReference type="PROSITE" id="PS51257">
    <property type="entry name" value="PROKAR_LIPOPROTEIN"/>
    <property type="match status" value="1"/>
</dbReference>
<accession>A0A1I7IUN6</accession>
<dbReference type="InterPro" id="IPR027372">
    <property type="entry name" value="Phytase-like_dom"/>
</dbReference>
<dbReference type="Proteomes" id="UP000199138">
    <property type="component" value="Unassembled WGS sequence"/>
</dbReference>
<dbReference type="OrthoDB" id="9798539at2"/>
<gene>
    <name evidence="3" type="ORF">SAMN05216480_12220</name>
</gene>
<feature type="signal peptide" evidence="1">
    <location>
        <begin position="1"/>
        <end position="18"/>
    </location>
</feature>
<dbReference type="STRING" id="1224947.SAMN05216480_12220"/>
<dbReference type="PANTHER" id="PTHR37957:SF1">
    <property type="entry name" value="PHYTASE-LIKE DOMAIN-CONTAINING PROTEIN"/>
    <property type="match status" value="1"/>
</dbReference>
<dbReference type="PANTHER" id="PTHR37957">
    <property type="entry name" value="BLR7070 PROTEIN"/>
    <property type="match status" value="1"/>
</dbReference>
<dbReference type="EMBL" id="FPBK01000022">
    <property type="protein sequence ID" value="SFU76611.1"/>
    <property type="molecule type" value="Genomic_DNA"/>
</dbReference>
<dbReference type="RefSeq" id="WP_093026543.1">
    <property type="nucleotide sequence ID" value="NZ_FPBK01000022.1"/>
</dbReference>
<protein>
    <submittedName>
        <fullName evidence="3">Uncharacterized conserved protein</fullName>
    </submittedName>
</protein>